<protein>
    <submittedName>
        <fullName evidence="1">Uncharacterized protein</fullName>
    </submittedName>
</protein>
<organism evidence="1 2">
    <name type="scientific">Persea americana</name>
    <name type="common">Avocado</name>
    <dbReference type="NCBI Taxonomy" id="3435"/>
    <lineage>
        <taxon>Eukaryota</taxon>
        <taxon>Viridiplantae</taxon>
        <taxon>Streptophyta</taxon>
        <taxon>Embryophyta</taxon>
        <taxon>Tracheophyta</taxon>
        <taxon>Spermatophyta</taxon>
        <taxon>Magnoliopsida</taxon>
        <taxon>Magnoliidae</taxon>
        <taxon>Laurales</taxon>
        <taxon>Lauraceae</taxon>
        <taxon>Persea</taxon>
    </lineage>
</organism>
<accession>A0ACC2MEP1</accession>
<gene>
    <name evidence="1" type="ORF">MRB53_005599</name>
</gene>
<dbReference type="EMBL" id="CM056810">
    <property type="protein sequence ID" value="KAJ8643851.1"/>
    <property type="molecule type" value="Genomic_DNA"/>
</dbReference>
<proteinExistence type="predicted"/>
<comment type="caution">
    <text evidence="1">The sequence shown here is derived from an EMBL/GenBank/DDBJ whole genome shotgun (WGS) entry which is preliminary data.</text>
</comment>
<reference evidence="1 2" key="1">
    <citation type="journal article" date="2022" name="Hortic Res">
        <title>A haplotype resolved chromosomal level avocado genome allows analysis of novel avocado genes.</title>
        <authorList>
            <person name="Nath O."/>
            <person name="Fletcher S.J."/>
            <person name="Hayward A."/>
            <person name="Shaw L.M."/>
            <person name="Masouleh A.K."/>
            <person name="Furtado A."/>
            <person name="Henry R.J."/>
            <person name="Mitter N."/>
        </authorList>
    </citation>
    <scope>NUCLEOTIDE SEQUENCE [LARGE SCALE GENOMIC DNA]</scope>
    <source>
        <strain evidence="2">cv. Hass</strain>
    </source>
</reference>
<dbReference type="Proteomes" id="UP001234297">
    <property type="component" value="Chromosome 2"/>
</dbReference>
<name>A0ACC2MEP1_PERAE</name>
<evidence type="ECO:0000313" key="2">
    <source>
        <dbReference type="Proteomes" id="UP001234297"/>
    </source>
</evidence>
<sequence>MRISRDVIGSNGAIGSGSYIHESSFQHMVQQPLKNTCLGKKREIEEARVFHRSIAADLRVLQSDLFFAPFSIPDPCGNSNRSIHLVKSSTDKPKGSQARKRTRGPNRCIALNHQEERVVLRLNEFGQPIGANGRLLSSFLGIIARDGKKAPINYFDWRKMPMERKMDMWRAILSKFEIAIDEQPQLKKWVFDKICQFWKNWKSKLKKTHYDPFHTTRERLQYRPDRVDPVQWVLLIEFWGTKDGMERSKRNAENRALQTMNHTAGTKSFARIREEEATAMNSLENVLIYEPGYGSI</sequence>
<keyword evidence="2" id="KW-1185">Reference proteome</keyword>
<evidence type="ECO:0000313" key="1">
    <source>
        <dbReference type="EMBL" id="KAJ8643851.1"/>
    </source>
</evidence>